<reference evidence="3 4" key="1">
    <citation type="journal article" date="2015" name="Int. J. Syst. Evol. Microbiol.">
        <title>Flavisolibacter ginsenosidimutans sp. nov., with ginsenoside-converting activity isolated from soil used for cultivating ginseng.</title>
        <authorList>
            <person name="Zhao Y."/>
            <person name="Liu Q."/>
            <person name="Kang M.S."/>
            <person name="Jin F."/>
            <person name="Yu H."/>
            <person name="Im W.T."/>
        </authorList>
    </citation>
    <scope>NUCLEOTIDE SEQUENCE [LARGE SCALE GENOMIC DNA]</scope>
    <source>
        <strain evidence="3 4">Gsoil 636</strain>
    </source>
</reference>
<name>A0A5B8UIJ9_9BACT</name>
<dbReference type="EMBL" id="CP042433">
    <property type="protein sequence ID" value="QEC55930.1"/>
    <property type="molecule type" value="Genomic_DNA"/>
</dbReference>
<dbReference type="PROSITE" id="PS51746">
    <property type="entry name" value="PPM_2"/>
    <property type="match status" value="1"/>
</dbReference>
<dbReference type="Gene3D" id="3.60.40.10">
    <property type="entry name" value="PPM-type phosphatase domain"/>
    <property type="match status" value="1"/>
</dbReference>
<dbReference type="RefSeq" id="WP_146785593.1">
    <property type="nucleotide sequence ID" value="NZ_BAABIO010000001.1"/>
</dbReference>
<dbReference type="PANTHER" id="PTHR47992">
    <property type="entry name" value="PROTEIN PHOSPHATASE"/>
    <property type="match status" value="1"/>
</dbReference>
<dbReference type="OrthoDB" id="9801841at2"/>
<dbReference type="SMART" id="SM00331">
    <property type="entry name" value="PP2C_SIG"/>
    <property type="match status" value="1"/>
</dbReference>
<gene>
    <name evidence="3" type="ORF">FSB75_08485</name>
</gene>
<dbReference type="InterPro" id="IPR011050">
    <property type="entry name" value="Pectin_lyase_fold/virulence"/>
</dbReference>
<keyword evidence="1" id="KW-0472">Membrane</keyword>
<accession>A0A5B8UIJ9</accession>
<dbReference type="Pfam" id="PF13672">
    <property type="entry name" value="PP2C_2"/>
    <property type="match status" value="1"/>
</dbReference>
<evidence type="ECO:0000313" key="3">
    <source>
        <dbReference type="EMBL" id="QEC55930.1"/>
    </source>
</evidence>
<evidence type="ECO:0000259" key="2">
    <source>
        <dbReference type="PROSITE" id="PS51746"/>
    </source>
</evidence>
<dbReference type="InterPro" id="IPR036457">
    <property type="entry name" value="PPM-type-like_dom_sf"/>
</dbReference>
<dbReference type="KEGG" id="fgg:FSB75_08485"/>
<dbReference type="AlphaFoldDB" id="A0A5B8UIJ9"/>
<proteinExistence type="predicted"/>
<evidence type="ECO:0000313" key="4">
    <source>
        <dbReference type="Proteomes" id="UP000321204"/>
    </source>
</evidence>
<evidence type="ECO:0000256" key="1">
    <source>
        <dbReference type="SAM" id="Phobius"/>
    </source>
</evidence>
<keyword evidence="1" id="KW-0812">Transmembrane</keyword>
<dbReference type="GO" id="GO:0004722">
    <property type="term" value="F:protein serine/threonine phosphatase activity"/>
    <property type="evidence" value="ECO:0007669"/>
    <property type="project" value="InterPro"/>
</dbReference>
<keyword evidence="4" id="KW-1185">Reference proteome</keyword>
<dbReference type="InterPro" id="IPR001932">
    <property type="entry name" value="PPM-type_phosphatase-like_dom"/>
</dbReference>
<dbReference type="Proteomes" id="UP000321204">
    <property type="component" value="Chromosome"/>
</dbReference>
<keyword evidence="1" id="KW-1133">Transmembrane helix</keyword>
<sequence length="474" mass="52065">MAENYFGLSDVGKLRDNNEDAFIAEKLPTGWILACVIDGVGGYDGGEVAAAIARDTLLQKMQAANGDVLQILREALLQANQNIYREKQEGKGNSQMACVLTVVLADVESNQFFYAHVGDTRLYLLRDHSLVKVTKDQSFVGFLEDSGRLSEEEAMTHPKRNEINKALGFDAQMDLKDDYIETGQSPFLPGDLLLLCSDGLTDLVNNKAMSDVLLSSATLAQKGKALIDAANGAGGKDNITVVLVKNDKKPQKQKATKPVLVKKNAAVKDEKPTTILAETREEAKPVTKAKKNNLPLWLFGLLLLLLALACFWFWTKNKDLQASLPKPVLQPVRNAEEKRFGDSLGLASQTFVYADSLHKNIIVSDTVFARQDSLHINGNGLVLQSDSAYRGPAFVVSSNNKYLLLENITFKGFHTAIVAKGKGVQLKNVRFENCDATINRQFQLPLSQPLTGILRDTVILKKDTAAFKKDSLPK</sequence>
<organism evidence="3 4">
    <name type="scientific">Flavisolibacter ginsenosidimutans</name>
    <dbReference type="NCBI Taxonomy" id="661481"/>
    <lineage>
        <taxon>Bacteria</taxon>
        <taxon>Pseudomonadati</taxon>
        <taxon>Bacteroidota</taxon>
        <taxon>Chitinophagia</taxon>
        <taxon>Chitinophagales</taxon>
        <taxon>Chitinophagaceae</taxon>
        <taxon>Flavisolibacter</taxon>
    </lineage>
</organism>
<feature type="transmembrane region" description="Helical" evidence="1">
    <location>
        <begin position="294"/>
        <end position="314"/>
    </location>
</feature>
<feature type="domain" description="PPM-type phosphatase" evidence="2">
    <location>
        <begin position="5"/>
        <end position="246"/>
    </location>
</feature>
<protein>
    <submittedName>
        <fullName evidence="3">Serine/threonine-protein phosphatase</fullName>
    </submittedName>
</protein>
<dbReference type="CDD" id="cd00143">
    <property type="entry name" value="PP2Cc"/>
    <property type="match status" value="1"/>
</dbReference>
<dbReference type="SUPFAM" id="SSF51126">
    <property type="entry name" value="Pectin lyase-like"/>
    <property type="match status" value="1"/>
</dbReference>
<dbReference type="InterPro" id="IPR015655">
    <property type="entry name" value="PP2C"/>
</dbReference>
<dbReference type="SUPFAM" id="SSF81606">
    <property type="entry name" value="PP2C-like"/>
    <property type="match status" value="1"/>
</dbReference>
<dbReference type="SMART" id="SM00332">
    <property type="entry name" value="PP2Cc"/>
    <property type="match status" value="1"/>
</dbReference>